<gene>
    <name evidence="5" type="ORF">DTX73_03320</name>
</gene>
<dbReference type="GO" id="GO:0005524">
    <property type="term" value="F:ATP binding"/>
    <property type="evidence" value="ECO:0007669"/>
    <property type="project" value="UniProtKB-KW"/>
</dbReference>
<accession>A0A7V7GQ32</accession>
<evidence type="ECO:0000256" key="3">
    <source>
        <dbReference type="ARBA" id="ARBA00022840"/>
    </source>
</evidence>
<name>A0A7V7GQ32_ENTFC</name>
<dbReference type="CDD" id="cd00009">
    <property type="entry name" value="AAA"/>
    <property type="match status" value="1"/>
</dbReference>
<dbReference type="InterPro" id="IPR003593">
    <property type="entry name" value="AAA+_ATPase"/>
</dbReference>
<dbReference type="InterPro" id="IPR028350">
    <property type="entry name" value="DNAC/IstB-like"/>
</dbReference>
<evidence type="ECO:0000256" key="1">
    <source>
        <dbReference type="ARBA" id="ARBA00008059"/>
    </source>
</evidence>
<dbReference type="RefSeq" id="WP_149557938.1">
    <property type="nucleotide sequence ID" value="NZ_JADBBV010000001.1"/>
</dbReference>
<comment type="caution">
    <text evidence="5">The sequence shown here is derived from an EMBL/GenBank/DDBJ whole genome shotgun (WGS) entry which is preliminary data.</text>
</comment>
<dbReference type="Proteomes" id="UP000448762">
    <property type="component" value="Unassembled WGS sequence"/>
</dbReference>
<dbReference type="GO" id="GO:0006260">
    <property type="term" value="P:DNA replication"/>
    <property type="evidence" value="ECO:0007669"/>
    <property type="project" value="TreeGrafter"/>
</dbReference>
<dbReference type="PANTHER" id="PTHR30050">
    <property type="entry name" value="CHROMOSOMAL REPLICATION INITIATOR PROTEIN DNAA"/>
    <property type="match status" value="1"/>
</dbReference>
<proteinExistence type="inferred from homology"/>
<dbReference type="SUPFAM" id="SSF52540">
    <property type="entry name" value="P-loop containing nucleoside triphosphate hydrolases"/>
    <property type="match status" value="1"/>
</dbReference>
<evidence type="ECO:0000259" key="4">
    <source>
        <dbReference type="SMART" id="SM00382"/>
    </source>
</evidence>
<organism evidence="5 6">
    <name type="scientific">Enterococcus faecium</name>
    <name type="common">Streptococcus faecium</name>
    <dbReference type="NCBI Taxonomy" id="1352"/>
    <lineage>
        <taxon>Bacteria</taxon>
        <taxon>Bacillati</taxon>
        <taxon>Bacillota</taxon>
        <taxon>Bacilli</taxon>
        <taxon>Lactobacillales</taxon>
        <taxon>Enterococcaceae</taxon>
        <taxon>Enterococcus</taxon>
    </lineage>
</organism>
<dbReference type="AlphaFoldDB" id="A0A7V7GQ32"/>
<dbReference type="Gene3D" id="3.40.50.300">
    <property type="entry name" value="P-loop containing nucleotide triphosphate hydrolases"/>
    <property type="match status" value="1"/>
</dbReference>
<dbReference type="Pfam" id="PF01695">
    <property type="entry name" value="IstB_IS21"/>
    <property type="match status" value="1"/>
</dbReference>
<reference evidence="5 6" key="1">
    <citation type="submission" date="2018-07" db="EMBL/GenBank/DDBJ databases">
        <title>High quality draft genome sequencing of Enterococcus faecium exhibiting probiotic potential isolated from mucus of freshwater fish.</title>
        <authorList>
            <person name="El-Jeni R."/>
            <person name="Ghedira K."/>
            <person name="Abdelhak S."/>
            <person name="El-Bour M."/>
            <person name="Bouhaouala-Zahar B."/>
        </authorList>
    </citation>
    <scope>NUCLEOTIDE SEQUENCE [LARGE SCALE GENOMIC DNA]</scope>
    <source>
        <strain evidence="5 6">R.A73</strain>
    </source>
</reference>
<comment type="similarity">
    <text evidence="1">Belongs to the IS21/IS1162 putative ATP-binding protein family.</text>
</comment>
<dbReference type="SMART" id="SM00382">
    <property type="entry name" value="AAA"/>
    <property type="match status" value="1"/>
</dbReference>
<keyword evidence="3" id="KW-0067">ATP-binding</keyword>
<keyword evidence="2" id="KW-0547">Nucleotide-binding</keyword>
<dbReference type="PIRSF" id="PIRSF003073">
    <property type="entry name" value="DNAC_TnpB_IstB"/>
    <property type="match status" value="1"/>
</dbReference>
<evidence type="ECO:0000313" key="5">
    <source>
        <dbReference type="EMBL" id="KAA0692236.1"/>
    </source>
</evidence>
<dbReference type="InterPro" id="IPR047661">
    <property type="entry name" value="IstB"/>
</dbReference>
<dbReference type="InterPro" id="IPR002611">
    <property type="entry name" value="IstB_ATP-bd"/>
</dbReference>
<dbReference type="NCBIfam" id="NF038214">
    <property type="entry name" value="IS21_help_AAA"/>
    <property type="match status" value="1"/>
</dbReference>
<protein>
    <submittedName>
        <fullName evidence="5">Transposase</fullName>
    </submittedName>
</protein>
<feature type="domain" description="AAA+ ATPase" evidence="4">
    <location>
        <begin position="98"/>
        <end position="231"/>
    </location>
</feature>
<sequence length="254" mass="29637">MSYHQLLNRLEELGLKNMRETLPDYLDTIIKENVGFVDAFSELTKKELSFRKEERDKLRLQRSNLPFQKKVNDFDFNFQPQINKNEILDLCSLRFMDTTDNILFIGNSEVGKTHLAISIALEAMEKERSCYFALSNELVERLSKAHKRGTLESTLKKYIGYDILIIDEVGYLPFSRDGASLLFQLINRRYEKKSTIITTNLPLSQWATVFKDKKLTNAIIDRLIHHSKIIQINGKSYRMKDYKENKQAALTTSK</sequence>
<evidence type="ECO:0000313" key="6">
    <source>
        <dbReference type="Proteomes" id="UP000448762"/>
    </source>
</evidence>
<dbReference type="InterPro" id="IPR027417">
    <property type="entry name" value="P-loop_NTPase"/>
</dbReference>
<dbReference type="PANTHER" id="PTHR30050:SF4">
    <property type="entry name" value="ATP-BINDING PROTEIN RV3427C IN INSERTION SEQUENCE-RELATED"/>
    <property type="match status" value="1"/>
</dbReference>
<dbReference type="EMBL" id="QOVC01000002">
    <property type="protein sequence ID" value="KAA0692236.1"/>
    <property type="molecule type" value="Genomic_DNA"/>
</dbReference>
<evidence type="ECO:0000256" key="2">
    <source>
        <dbReference type="ARBA" id="ARBA00022741"/>
    </source>
</evidence>